<keyword evidence="1" id="KW-1133">Transmembrane helix</keyword>
<gene>
    <name evidence="2" type="ORF">Pma05_18280</name>
</gene>
<keyword evidence="3" id="KW-1185">Reference proteome</keyword>
<accession>A0ABQ4EKV6</accession>
<protein>
    <recommendedName>
        <fullName evidence="4">DUF4878 domain-containing protein</fullName>
    </recommendedName>
</protein>
<keyword evidence="1" id="KW-0472">Membrane</keyword>
<proteinExistence type="predicted"/>
<evidence type="ECO:0000313" key="3">
    <source>
        <dbReference type="Proteomes" id="UP000621500"/>
    </source>
</evidence>
<evidence type="ECO:0000256" key="1">
    <source>
        <dbReference type="SAM" id="Phobius"/>
    </source>
</evidence>
<keyword evidence="1" id="KW-0812">Transmembrane</keyword>
<dbReference type="Proteomes" id="UP000621500">
    <property type="component" value="Unassembled WGS sequence"/>
</dbReference>
<reference evidence="2 3" key="1">
    <citation type="submission" date="2021-01" db="EMBL/GenBank/DDBJ databases">
        <title>Whole genome shotgun sequence of Plantactinospora mayteni NBRC 109088.</title>
        <authorList>
            <person name="Komaki H."/>
            <person name="Tamura T."/>
        </authorList>
    </citation>
    <scope>NUCLEOTIDE SEQUENCE [LARGE SCALE GENOMIC DNA]</scope>
    <source>
        <strain evidence="2 3">NBRC 109088</strain>
    </source>
</reference>
<name>A0ABQ4EKV6_9ACTN</name>
<dbReference type="EMBL" id="BONX01000009">
    <property type="protein sequence ID" value="GIG95255.1"/>
    <property type="molecule type" value="Genomic_DNA"/>
</dbReference>
<evidence type="ECO:0008006" key="4">
    <source>
        <dbReference type="Google" id="ProtNLM"/>
    </source>
</evidence>
<sequence length="179" mass="19197">MPNPAGVDGEPGRFGTRRAGRLSTVGGMAYELPGGGGARRPRRLRGVLSVVAAGLFVCCVGAAGLGAWNFQHLRQSSGAAQEAAEAFLQDVTSGDPGGAYDRLCVDTRERWSREEFERRLSVPPTITRYAIDDVSVASDQGQLRATATAKLTRRSGAVDRREMPMIKDGDQWLVCGDPF</sequence>
<organism evidence="2 3">
    <name type="scientific">Plantactinospora mayteni</name>
    <dbReference type="NCBI Taxonomy" id="566021"/>
    <lineage>
        <taxon>Bacteria</taxon>
        <taxon>Bacillati</taxon>
        <taxon>Actinomycetota</taxon>
        <taxon>Actinomycetes</taxon>
        <taxon>Micromonosporales</taxon>
        <taxon>Micromonosporaceae</taxon>
        <taxon>Plantactinospora</taxon>
    </lineage>
</organism>
<evidence type="ECO:0000313" key="2">
    <source>
        <dbReference type="EMBL" id="GIG95255.1"/>
    </source>
</evidence>
<comment type="caution">
    <text evidence="2">The sequence shown here is derived from an EMBL/GenBank/DDBJ whole genome shotgun (WGS) entry which is preliminary data.</text>
</comment>
<feature type="transmembrane region" description="Helical" evidence="1">
    <location>
        <begin position="47"/>
        <end position="68"/>
    </location>
</feature>